<dbReference type="Pfam" id="PF13585">
    <property type="entry name" value="CHU_C"/>
    <property type="match status" value="1"/>
</dbReference>
<reference evidence="1 2" key="1">
    <citation type="journal article" date="2007" name="Appl. Environ. Microbiol.">
        <title>Genome sequence of the cellulolytic gliding bacterium Cytophaga hutchinsonii.</title>
        <authorList>
            <person name="Xie G."/>
            <person name="Bruce D.C."/>
            <person name="Challacombe J.F."/>
            <person name="Chertkov O."/>
            <person name="Detter J.C."/>
            <person name="Gilna P."/>
            <person name="Han C.S."/>
            <person name="Lucas S."/>
            <person name="Misra M."/>
            <person name="Myers G.L."/>
            <person name="Richardson P."/>
            <person name="Tapia R."/>
            <person name="Thayer N."/>
            <person name="Thompson L.S."/>
            <person name="Brettin T.S."/>
            <person name="Henrissat B."/>
            <person name="Wilson D.B."/>
            <person name="McBride M.J."/>
        </authorList>
    </citation>
    <scope>NUCLEOTIDE SEQUENCE [LARGE SCALE GENOMIC DNA]</scope>
    <source>
        <strain evidence="2">ATCC 33406 / DSM 1761 / CIP 103989 / NBRC 15051 / NCIMB 9469 / D465</strain>
    </source>
</reference>
<dbReference type="Proteomes" id="UP000001822">
    <property type="component" value="Chromosome"/>
</dbReference>
<accession>A0A6N4SS71</accession>
<evidence type="ECO:0000313" key="2">
    <source>
        <dbReference type="Proteomes" id="UP000001822"/>
    </source>
</evidence>
<dbReference type="EMBL" id="CP000383">
    <property type="protein sequence ID" value="ABG59172.1"/>
    <property type="molecule type" value="Genomic_DNA"/>
</dbReference>
<name>A0A6N4SS71_CYTH3</name>
<proteinExistence type="predicted"/>
<sequence>MSNITYNKMKKILCLFILSFIFIVYVNTEIQAQCPAVPTCTKTAVAGTSYTLTASDVLCISSNYNSGNITINGGTVIVQSGGTLGISPSITTGTINIATGGTLTSDISASSSATLNNCGKISGTRSINPNIALNNYGNNDGALLSLKQDNGFTLNNYGKNLSVSIDGNPNGNFTINNAVGATITSLATTHPTSGLKAGSVITNLGAINLTSDILWEGTINNGNASGSQQGTITTATGVQVEFRGPWTINNNPSSTIQIDKIYLNNLSSPGQGALLSDQSVLSVNTIVGNNIVNPIKGIGGCSYFKSYNVFSSTSNQNLFLQVPPGSISYCGPVPVNSAAQTFGIVSVVSNGATPALYRVTVNSSNNSGSINGTLISIRFVTGNQSNGYWKAKLISTTSGTATYDLLSPDGGTYTFDNAATAGTGTFYWTASTFGNAYYAGYDCNNPALTTKIVTAGPSQSACANNPTVTLAGNFSVAPGIVWSGGAGTFVPNNTTKNATYTPTAAEIAAGSVTLTITTTGTTPCNQQSDKVTISYTTAPTVNAGPPVAGCVNNASITLSGTAANQTGVTWSGGTGTFSPASSLNTTYTPSAAEKTGNPKTITLTLTANKTGCNAVTSNVDVTINPSPVVNAGRDTVICKNDSFNLQGIVLNATGGTWSGGTGTFTPNANSLTANYKPSASELTGTSVTLTLTSTGNGACLAVADQMIIKFTPAPTIKITGPSDVCENNPVITLSSAITDATGQSWLGSGGSFTPNTTTSPIVYTPSAAEISFGFTGIIAKTTGGKCPPVTDTIIVTFGPAPKVDAGPPVSICENNPTGSLTGSVTGVSTVTWTSPTGGLFTSPTNPVTNYIATSTDITNGSVILTVTATKPTCNPVTDQVVVTITPKPTVSAGPARTVCANNATATFNGSFTGATGVVWTTSGDGTFGSATSATTTYTAGPNDITAGTVTLSLTTTGNGNCLAVVSTSTLSITPRPTVTPGTYSVCANNATVQLNGAVTIATGGTWVGGAGTFSPGRNVLNPTYTPTAAETAAGSLSLTLQSTGNGNCNAVTGSAAITFTPAPTITPTTPANVCADVPAATITTTKTVATGVLWSGGAGTIAVPTNLSTTYTPTTTEINAGSVTLTVTTTGNGLCSPVSANVLVKIAPAPTVNAGPNQVVCGTVSTVSNLSGTVTGATGGTWTKVSGTGTFGNANNTSTTYTPSNQDVLNGSVTLKLTTTGNGLCQAVSNTMTITYTPVPSINAGVDQIVCSTELPVKLSASGSPANWNPSAGTYANAASLITTYSPSAGEIAAGTVTLSISTIASGACPVKTSQLTITIPPGPVVNTGPASQTMCGSLSGYQLNGSVTNATGGFWSTSGTGAFTPNANALNAIYTPSALDRTNGSVVLTLTSTGNGSCQQVSKTVTLTITPAIIVSAGPNQTLCADVSGITLNGSLTTATGGIWSITSGSGSIASPTSLITTYNPSAADIAAGTVSFLLTSTGNGGCPAVTSTVTHTLTPAPTLTQGPDQSICGDSAYVQLNATFTVATGIKWTSNGTGTFSPNNVTANARYTPSAADVSNGTVTLTATTTGNGTCNPVVKNLTITITPVVLLTIPSTQSVCQNNATVTLTASTSATAVSWTTSGTGTFASPTSPSTTYAPSAADIAAGVVTLTNKTTGITNCKTQTGIVQVIIAPSPVVDAGMPQTVCSTTPSISLNGSVLHAGGGTWTSNGTGTFANANAPVTTYAPSKADTTAGSVIFTLTSTGNGTCTPVSKNVTVTFKKVAIVNAGPNQTICGDSAYVQLAGSIVNAGGGVWTKSGTGTFMPSTIDLNAVYSPTPADKASGSVTITLTSTSNGECPAVSKSMVITITPAPVITVSADKTVCANNAVTNVSGTFTVSSTIKWTTSGSGTFTPDNTSSSVTYTPSAIDKAAGSVVLAMSTTANGTCKPAQGYLTLTITPTPVLNAGFDKTICGDSTEIKLDQATVTSATGVQWSTNGSGVFGPNNTVTQPIYYPTAADKLAGKVKLAAVTTGNGSCLPVRDTIEITITPIPTVNAGSDISICADTNNVKLAGSSTIAGGVKWTSTGTGTFTPSAFVANASYIPSNDQTVTLTLTTTNNGTCKPVSDDLLVLVAPKPVVDAGTDKTVCANVTQVLLTGTVTNATGGLWTTNGSGSFLPSSSTLTPNYVPSASDLSLGTVTLTLASTGNGLCKTVSDNVTVTFNPVATVSAGNDLQACISSTTVNVNGSSTNVSSVNWQIVSGNGSLSTTSSLATTYNVSPADITAGSVTLRITGTALSSCSNVSDDVVITFVTSPPINAGPDKTVCSTDFPIALEGSGSSAQWSGGTGTFSPNNQTLNALYTPSAAEVAAHTVTLTLQAITSGSCPAPSDQVTFTILDGPQVDVDAGTVSKICANTPSVNLSGSTTGVNSTGVTWTTSGSGTFANVNTLNPVYTPSLSDKNGGEVVITISSTGNNAACKPATDTMHLIITPAPQISTGGNQTICGDAATVDISSSFSNATGVVWSNVSANGSYASSTSANTKYLVATPADTTAGSITIQVTTTGQLPSCPAATDQMTITFTKKPAVSAGSPITVCTDTTSIPLNGSVSIATGGVWSSASGGSFIPNAHQLNAKYIPSAADKASGTVNLVLTSTGNGSCNAYSGNVAITLNPQPTISGSVPNDSICTGNTVSATANVTNTSSLIWKTTGTGTFSTTTGTSTIYTPSTSDELNGGVIIYASTVGSNPCKEIEKYFSITILKSPGALVNAGFDQIACADAGFFPLNGIIDGLSGTGIWTSSTGKGDFYPDATDLNPIFVPAQEDIDAGGLTITLSTTNNSICPPYSDDMILTINPAPEVSASASAGGFPPLCADTAYIQLNPTITNSTGGEWSTTGTGIFSPSITALNAVYVPSAEDRQKGLIGLTLTTTGNGTCNAYFDFMTIHLTPKPTINAGPDKIVCADQVLDLNATTTVASGVDWTSSGTGFFTSAANSLNTQYIMSDIDTTNRIFNVFAKTVNQGLCKPVYDTVRITVQPVPVVLASADQIICADATSIQVRAGIRNATGVVWTTDGFGSFTPNASGNPVTYNLAQADAAKGTIELYATSGNSGICSSGTDTIKVTISPTPTISAGAPIICKTALGAKLNGVVNSGTTTGTTTWSSSGSGIFAVNQSVLDASYYPTAADIAAGQVTLTLTASNYGTCNAVASNAILYIEPMPVADAGQDQYSCVGGSVTVSANNTQTGVTYSWTDNASVIVQPANAKSHTFVVSATTQRILLAEDAKGCVASDTVNITTFELPQFTLPAIACYSENLMVQSNPSPQPTVPGIYQWFDGGTIMTGENKSFLIVPDTGTYKIEFSFANCAADDQVVVKPAPTITAADIIACGNGTLTASTTTPGATIAWSLNGTAVGSGSPITITSSANDTIKYDIRVTNPATTCFNTDSVYVIGLPIPQMVELDSTSCIGLTVELTAIPTNIPNLDQFLDIKYDWRKNSGAIFSQSPTVIVNSAGTFKGAMTIGQCKDTSTNNISFSEYPTSTLPDSYTYCPETDKKVVLNPGTLPNTTYTWNNGFIGNMNTVSPKDDSTYVVTVTNQFFCSITDQTIVYTICAPVIDVPTAFTPDITGSGDQTFRGFGKYETNYKMMVFNRWGEVIFISNDKLVGWDGTYLGAPAQSGVYPWIVTYEGRAQYKGPYKKTGQVTLIR</sequence>
<protein>
    <submittedName>
        <fullName evidence="1">CHU large protein, possible SAP or adhesin AidA-related protein</fullName>
        <ecNumber evidence="1">3.2.1.-</ecNumber>
    </submittedName>
</protein>
<dbReference type="EC" id="3.2.1.-" evidence="1"/>
<evidence type="ECO:0000313" key="1">
    <source>
        <dbReference type="EMBL" id="ABG59172.1"/>
    </source>
</evidence>
<organism evidence="1 2">
    <name type="scientific">Cytophaga hutchinsonii (strain ATCC 33406 / DSM 1761 / CIP 103989 / NBRC 15051 / NCIMB 9469 / D465)</name>
    <dbReference type="NCBI Taxonomy" id="269798"/>
    <lineage>
        <taxon>Bacteria</taxon>
        <taxon>Pseudomonadati</taxon>
        <taxon>Bacteroidota</taxon>
        <taxon>Cytophagia</taxon>
        <taxon>Cytophagales</taxon>
        <taxon>Cytophagaceae</taxon>
        <taxon>Cytophaga</taxon>
    </lineage>
</organism>
<keyword evidence="1" id="KW-0326">Glycosidase</keyword>
<keyword evidence="1" id="KW-0378">Hydrolase</keyword>
<dbReference type="GO" id="GO:0016798">
    <property type="term" value="F:hydrolase activity, acting on glycosyl bonds"/>
    <property type="evidence" value="ECO:0007669"/>
    <property type="project" value="UniProtKB-KW"/>
</dbReference>
<keyword evidence="2" id="KW-1185">Reference proteome</keyword>
<gene>
    <name evidence="1" type="ordered locus">CHU_1906</name>
</gene>
<dbReference type="KEGG" id="chu:CHU_1906"/>